<dbReference type="GO" id="GO:0072546">
    <property type="term" value="C:EMC complex"/>
    <property type="evidence" value="ECO:0007669"/>
    <property type="project" value="InterPro"/>
</dbReference>
<organism evidence="1">
    <name type="scientific">Ostreococcus tauri</name>
    <name type="common">Marine green alga</name>
    <dbReference type="NCBI Taxonomy" id="70448"/>
    <lineage>
        <taxon>Eukaryota</taxon>
        <taxon>Viridiplantae</taxon>
        <taxon>Chlorophyta</taxon>
        <taxon>Mamiellophyceae</taxon>
        <taxon>Mamiellales</taxon>
        <taxon>Bathycoccaceae</taxon>
        <taxon>Ostreococcus</taxon>
    </lineage>
</organism>
<dbReference type="PANTHER" id="PTHR12941">
    <property type="entry name" value="ER MEMBRANE PROTEIN COMPLEX"/>
    <property type="match status" value="1"/>
</dbReference>
<reference evidence="1" key="1">
    <citation type="submission" date="2017-04" db="EMBL/GenBank/DDBJ databases">
        <title>Population genomics of picophytoplankton unveils novel chromosome hypervariability.</title>
        <authorList>
            <consortium name="DOE Joint Genome Institute"/>
            <person name="Blanc-Mathieu R."/>
            <person name="Krasovec M."/>
            <person name="Hebrard M."/>
            <person name="Yau S."/>
            <person name="Desgranges E."/>
            <person name="Martin J."/>
            <person name="Schackwitz W."/>
            <person name="Kuo A."/>
            <person name="Salin G."/>
            <person name="Donnadieu C."/>
            <person name="Desdevises Y."/>
            <person name="Sanchez-Ferandin S."/>
            <person name="Moreau H."/>
            <person name="Rivals E."/>
            <person name="Grigoriev I.V."/>
            <person name="Grimsley N."/>
            <person name="Eyre-Walker A."/>
            <person name="Piganeau G."/>
        </authorList>
    </citation>
    <scope>NUCLEOTIDE SEQUENCE [LARGE SCALE GENOMIC DNA]</scope>
    <source>
        <strain evidence="1">RCC 1115</strain>
    </source>
</reference>
<gene>
    <name evidence="1" type="ORF">BE221DRAFT_146784</name>
</gene>
<protein>
    <submittedName>
        <fullName evidence="1">Uncharacterized protein</fullName>
    </submittedName>
</protein>
<sequence>MSDCAITMSKRAASVSIAHALDRCTDDVLGAFIVKDSKDHGILCVDAVPLFHGDTTTTAYLDIALEQCFTHARSIGGDVGGVYEARAMRGADGTPSATARGLCSAIEDARRRDGDGAHSKTFVIAYDGSTLERLARSEDDGASCAFATWTLDGTELDARGRVATVETGERKDVRELVRRVIDPSSSDKLEVFDFDDHLDDLSKDWRNATFAT</sequence>
<dbReference type="AlphaFoldDB" id="A0A1Y5I6R3"/>
<dbReference type="KEGG" id="ota:OT_ostta18g00790"/>
<dbReference type="Proteomes" id="UP000195557">
    <property type="component" value="Unassembled WGS sequence"/>
</dbReference>
<evidence type="ECO:0000313" key="1">
    <source>
        <dbReference type="EMBL" id="OUS45176.1"/>
    </source>
</evidence>
<dbReference type="RefSeq" id="XP_003084124.2">
    <property type="nucleotide sequence ID" value="XM_003084076.2"/>
</dbReference>
<accession>A0A1Y5I6R3</accession>
<dbReference type="PANTHER" id="PTHR12941:SF10">
    <property type="entry name" value="ER MEMBRANE PROTEIN COMPLEX SUBUNIT 8_9 HOMOLOG"/>
    <property type="match status" value="1"/>
</dbReference>
<proteinExistence type="predicted"/>
<name>A0A1Y5I6R3_OSTTA</name>
<dbReference type="EMBL" id="KZ155791">
    <property type="protein sequence ID" value="OUS45176.1"/>
    <property type="molecule type" value="Genomic_DNA"/>
</dbReference>
<dbReference type="InterPro" id="IPR005366">
    <property type="entry name" value="EMC8/9"/>
</dbReference>
<dbReference type="Pfam" id="PF03665">
    <property type="entry name" value="UPF0172"/>
    <property type="match status" value="1"/>
</dbReference>